<dbReference type="SMART" id="SM00386">
    <property type="entry name" value="HAT"/>
    <property type="match status" value="5"/>
</dbReference>
<feature type="region of interest" description="Disordered" evidence="5">
    <location>
        <begin position="1"/>
        <end position="44"/>
    </location>
</feature>
<dbReference type="RefSeq" id="XP_003954608.1">
    <property type="nucleotide sequence ID" value="XM_003954559.1"/>
</dbReference>
<sequence length="678" mass="79511">MSKSNSATPELSTGSLDIKSPTPAVAEPEGKQRDPSDKEGLLSDKINESPTDILLYFQLIQLYEINESYDKIKSIYDNLNDIFPYYTPIWSLQLLNDLQRDEFDSVEVTLSKCLSGNSNNNDLALWMIYLDYVRRKNNIITGGHEARSVVIKAFELVLEKCAVYEPNSGQFWNDYLNFLENWKPFNKWEEQQKIDMIRKLYKRMLSVPFNNLEQMWGKYTAWEQEINNLTARKFIGELSPDYMKARSLYKEWSNVTKGLKRVAPLNLSTVNRNNIPQPNVPIDAHQLQLWLDWFSWEKENKLVLDESAFNNRRSYVYEQAIQFMVFTPQIWYEYSVYLGTATETEQFLSYGLKANPMSLLLTFKLSESYELANNVDKIKNTYETTINAVMKYYNQLKQQQSSDNIELDEKINHVKEQLTYIYCIYMNTVKRISGLTAARSVFGKCRKLKNNLNHNIYIENAYLEFQNQNDYKTACKVLELGLKYFHSDGIYINKYIDFLIMINKSSQIQTLFETSIEKITDLGHLKVLFKKMISYEAKFGNLNNAASLIKRFTEKFPNESSIDIFTDRYQIQRENLIKKLELTYLYEPRASALYNLTNIPDRYIGNEQSSVKRALENTYYEEPNKRQNQGNSNIPQEIVDLLRILPKRQYFKNALLDPNNLVNYLTDQVEITANQNNN</sequence>
<evidence type="ECO:0000256" key="4">
    <source>
        <dbReference type="RuleBase" id="RU369035"/>
    </source>
</evidence>
<dbReference type="KEGG" id="kaf:KAFR_0A00350"/>
<evidence type="ECO:0000256" key="2">
    <source>
        <dbReference type="ARBA" id="ARBA00023242"/>
    </source>
</evidence>
<dbReference type="PANTHER" id="PTHR19980:SF0">
    <property type="entry name" value="CLEAVAGE STIMULATION FACTOR SUBUNIT 3"/>
    <property type="match status" value="1"/>
</dbReference>
<dbReference type="GO" id="GO:0005829">
    <property type="term" value="C:cytosol"/>
    <property type="evidence" value="ECO:0007669"/>
    <property type="project" value="EnsemblFungi"/>
</dbReference>
<dbReference type="GeneID" id="13882305"/>
<proteinExistence type="predicted"/>
<keyword evidence="4" id="KW-0963">Cytoplasm</keyword>
<dbReference type="Proteomes" id="UP000005220">
    <property type="component" value="Chromosome 1"/>
</dbReference>
<evidence type="ECO:0000256" key="3">
    <source>
        <dbReference type="ARBA" id="ARBA00026188"/>
    </source>
</evidence>
<evidence type="ECO:0000313" key="7">
    <source>
        <dbReference type="EMBL" id="CCF55473.1"/>
    </source>
</evidence>
<dbReference type="OrthoDB" id="26282at2759"/>
<dbReference type="InterPro" id="IPR011990">
    <property type="entry name" value="TPR-like_helical_dom_sf"/>
</dbReference>
<reference evidence="7 8" key="1">
    <citation type="journal article" date="2011" name="Proc. Natl. Acad. Sci. U.S.A.">
        <title>Evolutionary erosion of yeast sex chromosomes by mating-type switching accidents.</title>
        <authorList>
            <person name="Gordon J.L."/>
            <person name="Armisen D."/>
            <person name="Proux-Wera E."/>
            <person name="Oheigeartaigh S.S."/>
            <person name="Byrne K.P."/>
            <person name="Wolfe K.H."/>
        </authorList>
    </citation>
    <scope>NUCLEOTIDE SEQUENCE [LARGE SCALE GENOMIC DNA]</scope>
    <source>
        <strain evidence="8">ATCC 22294 / BCRC 22015 / CBS 2517 / CECT 1963 / NBRC 1671 / NRRL Y-8276</strain>
    </source>
</reference>
<dbReference type="InterPro" id="IPR003107">
    <property type="entry name" value="HAT"/>
</dbReference>
<accession>H2AM73</accession>
<dbReference type="PANTHER" id="PTHR19980">
    <property type="entry name" value="RNA CLEAVAGE STIMULATION FACTOR"/>
    <property type="match status" value="1"/>
</dbReference>
<dbReference type="FunCoup" id="H2AM73">
    <property type="interactions" value="1292"/>
</dbReference>
<evidence type="ECO:0000313" key="8">
    <source>
        <dbReference type="Proteomes" id="UP000005220"/>
    </source>
</evidence>
<dbReference type="GO" id="GO:0003729">
    <property type="term" value="F:mRNA binding"/>
    <property type="evidence" value="ECO:0007669"/>
    <property type="project" value="TreeGrafter"/>
</dbReference>
<organism evidence="7 8">
    <name type="scientific">Kazachstania africana (strain ATCC 22294 / BCRC 22015 / CBS 2517 / CECT 1963 / NBRC 1671 / NRRL Y-8276)</name>
    <name type="common">Yeast</name>
    <name type="synonym">Kluyveromyces africanus</name>
    <dbReference type="NCBI Taxonomy" id="1071382"/>
    <lineage>
        <taxon>Eukaryota</taxon>
        <taxon>Fungi</taxon>
        <taxon>Dikarya</taxon>
        <taxon>Ascomycota</taxon>
        <taxon>Saccharomycotina</taxon>
        <taxon>Saccharomycetes</taxon>
        <taxon>Saccharomycetales</taxon>
        <taxon>Saccharomycetaceae</taxon>
        <taxon>Kazachstania</taxon>
    </lineage>
</organism>
<gene>
    <name evidence="7" type="primary">KAFR0A00350</name>
    <name evidence="7" type="ORF">KAFR_0A00350</name>
</gene>
<dbReference type="InterPro" id="IPR045243">
    <property type="entry name" value="Rna14-like"/>
</dbReference>
<evidence type="ECO:0000256" key="5">
    <source>
        <dbReference type="SAM" id="MobiDB-lite"/>
    </source>
</evidence>
<dbReference type="SUPFAM" id="SSF48452">
    <property type="entry name" value="TPR-like"/>
    <property type="match status" value="1"/>
</dbReference>
<dbReference type="InParanoid" id="H2AM73"/>
<keyword evidence="4" id="KW-0507">mRNA processing</keyword>
<dbReference type="eggNOG" id="KOG1914">
    <property type="taxonomic scope" value="Eukaryota"/>
</dbReference>
<dbReference type="Pfam" id="PF05843">
    <property type="entry name" value="Suf"/>
    <property type="match status" value="1"/>
</dbReference>
<comment type="function">
    <text evidence="4">Component of the cleavage factor IA (CFIA) complex, which is involved in the endonucleolytic cleavage during polyadenylation-dependent pre-mRNA 3'-end formation.</text>
</comment>
<dbReference type="STRING" id="1071382.H2AM73"/>
<dbReference type="AlphaFoldDB" id="H2AM73"/>
<dbReference type="GO" id="GO:0005848">
    <property type="term" value="C:mRNA cleavage stimulating factor complex"/>
    <property type="evidence" value="ECO:0007669"/>
    <property type="project" value="EnsemblFungi"/>
</dbReference>
<protein>
    <recommendedName>
        <fullName evidence="3 4">mRNA 3'-end-processing protein RNA14</fullName>
    </recommendedName>
</protein>
<dbReference type="Gene3D" id="1.25.40.1040">
    <property type="match status" value="1"/>
</dbReference>
<keyword evidence="1" id="KW-0677">Repeat</keyword>
<keyword evidence="2 4" id="KW-0539">Nucleus</keyword>
<dbReference type="Gene3D" id="6.10.250.1660">
    <property type="match status" value="1"/>
</dbReference>
<feature type="domain" description="Suppressor of forked" evidence="6">
    <location>
        <begin position="37"/>
        <end position="582"/>
    </location>
</feature>
<dbReference type="GO" id="GO:0005739">
    <property type="term" value="C:mitochondrion"/>
    <property type="evidence" value="ECO:0007669"/>
    <property type="project" value="EnsemblFungi"/>
</dbReference>
<evidence type="ECO:0000259" key="6">
    <source>
        <dbReference type="Pfam" id="PF05843"/>
    </source>
</evidence>
<feature type="compositionally biased region" description="Polar residues" evidence="5">
    <location>
        <begin position="1"/>
        <end position="15"/>
    </location>
</feature>
<name>H2AM73_KAZAF</name>
<dbReference type="EMBL" id="HE650821">
    <property type="protein sequence ID" value="CCF55473.1"/>
    <property type="molecule type" value="Genomic_DNA"/>
</dbReference>
<dbReference type="GO" id="GO:0072423">
    <property type="term" value="P:response to DNA damage checkpoint signaling"/>
    <property type="evidence" value="ECO:0007669"/>
    <property type="project" value="EnsemblFungi"/>
</dbReference>
<dbReference type="HOGENOM" id="CLU_007630_0_1_1"/>
<comment type="subcellular location">
    <subcellularLocation>
        <location evidence="4">Nucleus</location>
    </subcellularLocation>
    <subcellularLocation>
        <location evidence="4">Cytoplasm</location>
    </subcellularLocation>
    <text evidence="4">Nucleus and/or cytoplasm.</text>
</comment>
<evidence type="ECO:0000256" key="1">
    <source>
        <dbReference type="ARBA" id="ARBA00022737"/>
    </source>
</evidence>
<feature type="compositionally biased region" description="Basic and acidic residues" evidence="5">
    <location>
        <begin position="28"/>
        <end position="44"/>
    </location>
</feature>
<dbReference type="GO" id="GO:0180010">
    <property type="term" value="P:co-transcriptional mRNA 3'-end processing, cleavage and polyadenylation pathway"/>
    <property type="evidence" value="ECO:0007669"/>
    <property type="project" value="UniProtKB-UniRule"/>
</dbReference>
<dbReference type="InterPro" id="IPR008847">
    <property type="entry name" value="Suf"/>
</dbReference>
<keyword evidence="8" id="KW-1185">Reference proteome</keyword>